<keyword evidence="1" id="KW-0802">TPR repeat</keyword>
<gene>
    <name evidence="2" type="ORF">IM787_14665</name>
</gene>
<evidence type="ECO:0000313" key="3">
    <source>
        <dbReference type="Proteomes" id="UP000806285"/>
    </source>
</evidence>
<dbReference type="InterPro" id="IPR011990">
    <property type="entry name" value="TPR-like_helical_dom_sf"/>
</dbReference>
<feature type="repeat" description="TPR" evidence="1">
    <location>
        <begin position="72"/>
        <end position="105"/>
    </location>
</feature>
<dbReference type="PANTHER" id="PTHR44809:SF1">
    <property type="entry name" value="PROTEIN O-MANNOSYL-TRANSFERASE TMTC1"/>
    <property type="match status" value="1"/>
</dbReference>
<evidence type="ECO:0000256" key="1">
    <source>
        <dbReference type="PROSITE-ProRule" id="PRU00339"/>
    </source>
</evidence>
<accession>A0ABR9S5L0</accession>
<dbReference type="PANTHER" id="PTHR44809">
    <property type="match status" value="1"/>
</dbReference>
<dbReference type="InterPro" id="IPR019734">
    <property type="entry name" value="TPR_rpt"/>
</dbReference>
<dbReference type="SUPFAM" id="SSF48452">
    <property type="entry name" value="TPR-like"/>
    <property type="match status" value="1"/>
</dbReference>
<dbReference type="SUPFAM" id="SSF53756">
    <property type="entry name" value="UDP-Glycosyltransferase/glycogen phosphorylase"/>
    <property type="match status" value="1"/>
</dbReference>
<protein>
    <submittedName>
        <fullName evidence="2">Tetratricopeptide repeat protein</fullName>
    </submittedName>
</protein>
<keyword evidence="3" id="KW-1185">Reference proteome</keyword>
<dbReference type="Gene3D" id="3.40.50.2000">
    <property type="entry name" value="Glycogen Phosphorylase B"/>
    <property type="match status" value="1"/>
</dbReference>
<comment type="caution">
    <text evidence="2">The sequence shown here is derived from an EMBL/GenBank/DDBJ whole genome shotgun (WGS) entry which is preliminary data.</text>
</comment>
<dbReference type="InterPro" id="IPR052943">
    <property type="entry name" value="TMTC_O-mannosyl-trnsfr"/>
</dbReference>
<dbReference type="Proteomes" id="UP000806285">
    <property type="component" value="Unassembled WGS sequence"/>
</dbReference>
<reference evidence="2 3" key="1">
    <citation type="submission" date="2020-10" db="EMBL/GenBank/DDBJ databases">
        <title>Ramlibacter sp. HM2 16S ribosomal RNA gene Genome sequencing and assembly.</title>
        <authorList>
            <person name="Kang M."/>
        </authorList>
    </citation>
    <scope>NUCLEOTIDE SEQUENCE [LARGE SCALE GENOMIC DNA]</scope>
    <source>
        <strain evidence="2 3">HM2</strain>
    </source>
</reference>
<evidence type="ECO:0000313" key="2">
    <source>
        <dbReference type="EMBL" id="MBE7368801.1"/>
    </source>
</evidence>
<name>A0ABR9S5L0_9BURK</name>
<dbReference type="Pfam" id="PF13181">
    <property type="entry name" value="TPR_8"/>
    <property type="match status" value="1"/>
</dbReference>
<organism evidence="2 3">
    <name type="scientific">Ramlibacter pallidus</name>
    <dbReference type="NCBI Taxonomy" id="2780087"/>
    <lineage>
        <taxon>Bacteria</taxon>
        <taxon>Pseudomonadati</taxon>
        <taxon>Pseudomonadota</taxon>
        <taxon>Betaproteobacteria</taxon>
        <taxon>Burkholderiales</taxon>
        <taxon>Comamonadaceae</taxon>
        <taxon>Ramlibacter</taxon>
    </lineage>
</organism>
<dbReference type="Gene3D" id="1.25.40.10">
    <property type="entry name" value="Tetratricopeptide repeat domain"/>
    <property type="match status" value="1"/>
</dbReference>
<dbReference type="SMART" id="SM00028">
    <property type="entry name" value="TPR"/>
    <property type="match status" value="3"/>
</dbReference>
<sequence length="419" mass="45999">MTAAAQLLRAGFDAEHREALDTAAALYRQALAAQPRMLEAHVNLAGLLWRLEDFDGSLAHANEALALAPEHPYAQRIAGTALMNLNRLDAAERHLRRALQLQPAYPAAQLDLAFTLLGAGRLAEGWEWFGRRWGEGGLSRPAFYRPTHEWPGPGVPLHGQAIAVYGEQGRGDVLQFLRYVPMLQALGARVVAVVRPELVSLVESSFPGVACWRPGSSLQVQWHAALMDLPARFGIALERIPAHVPYLRAPDEARARWTARLAGWKDRLKVGIAWSGAAGQANNRNRAMPLSLLLPLARIGGVQCFSLQKEGAGTWTDTVAAAGELVDFGAEWQDFGDTAGFVEQLDLVVTVDTAVAHLAGALGKPVWILLPPNADWRWLLEREDSPWYPSARLFRRGFVAGREEQATRVAQALREHCAR</sequence>
<dbReference type="PROSITE" id="PS50005">
    <property type="entry name" value="TPR"/>
    <property type="match status" value="1"/>
</dbReference>
<dbReference type="EMBL" id="JADDIV010000004">
    <property type="protein sequence ID" value="MBE7368801.1"/>
    <property type="molecule type" value="Genomic_DNA"/>
</dbReference>
<dbReference type="RefSeq" id="WP_193677424.1">
    <property type="nucleotide sequence ID" value="NZ_JADDIV010000004.1"/>
</dbReference>
<proteinExistence type="predicted"/>